<evidence type="ECO:0000256" key="4">
    <source>
        <dbReference type="ARBA" id="ARBA00023136"/>
    </source>
</evidence>
<evidence type="ECO:0000256" key="1">
    <source>
        <dbReference type="ARBA" id="ARBA00022448"/>
    </source>
</evidence>
<dbReference type="Pfam" id="PF00005">
    <property type="entry name" value="ABC_tran"/>
    <property type="match status" value="1"/>
</dbReference>
<keyword evidence="3 6" id="KW-0067">ATP-binding</keyword>
<dbReference type="SUPFAM" id="SSF52540">
    <property type="entry name" value="P-loop containing nucleoside triphosphate hydrolases"/>
    <property type="match status" value="1"/>
</dbReference>
<evidence type="ECO:0000313" key="7">
    <source>
        <dbReference type="Proteomes" id="UP000007473"/>
    </source>
</evidence>
<dbReference type="EMBL" id="CP002458">
    <property type="protein sequence ID" value="ADV34913.1"/>
    <property type="molecule type" value="Genomic_DNA"/>
</dbReference>
<dbReference type="GO" id="GO:0005315">
    <property type="term" value="F:phosphate transmembrane transporter activity"/>
    <property type="evidence" value="ECO:0007669"/>
    <property type="project" value="InterPro"/>
</dbReference>
<dbReference type="InterPro" id="IPR005670">
    <property type="entry name" value="PstB-like"/>
</dbReference>
<dbReference type="GO" id="GO:0005524">
    <property type="term" value="F:ATP binding"/>
    <property type="evidence" value="ECO:0007669"/>
    <property type="project" value="UniProtKB-KW"/>
</dbReference>
<sequence length="256" mass="28886">MEKNTIFKLESVNFWYNKKGKQILKNINLEFKENETVALIGPSGCGKSTTIKLLNRIHGPQAGNYLEGKVEYLNQDLFSKKFINDIELRKQVGMIFQQPSVFPLSIYDNVAIGLRNIGIRDKKILDQKVQEALERAALYDEVKDKIKENAEALSGGQKQRLAIARAIALSPKVLLMDEPTSALDPIATQKIENLILDLKNDYTIILVTHSMAQAQRVSDKTAFFLAGELIEINSTRNIFTKPLKEETKDYIMGKIG</sequence>
<dbReference type="PROSITE" id="PS00211">
    <property type="entry name" value="ABC_TRANSPORTER_1"/>
    <property type="match status" value="1"/>
</dbReference>
<proteinExistence type="predicted"/>
<dbReference type="CDD" id="cd03260">
    <property type="entry name" value="ABC_PstB_phosphate_transporter"/>
    <property type="match status" value="1"/>
</dbReference>
<dbReference type="GO" id="GO:0016887">
    <property type="term" value="F:ATP hydrolysis activity"/>
    <property type="evidence" value="ECO:0007669"/>
    <property type="project" value="InterPro"/>
</dbReference>
<feature type="domain" description="ABC transporter" evidence="5">
    <location>
        <begin position="7"/>
        <end position="251"/>
    </location>
</feature>
<dbReference type="PANTHER" id="PTHR43423">
    <property type="entry name" value="ABC TRANSPORTER I FAMILY MEMBER 17"/>
    <property type="match status" value="1"/>
</dbReference>
<dbReference type="InterPro" id="IPR003439">
    <property type="entry name" value="ABC_transporter-like_ATP-bd"/>
</dbReference>
<dbReference type="InterPro" id="IPR003593">
    <property type="entry name" value="AAA+_ATPase"/>
</dbReference>
<dbReference type="Proteomes" id="UP000007473">
    <property type="component" value="Chromosome"/>
</dbReference>
<dbReference type="RefSeq" id="WP_013354956.1">
    <property type="nucleotide sequence ID" value="NC_014921.1"/>
</dbReference>
<dbReference type="KEGG" id="mfm:MfeM64YM_0918"/>
<dbReference type="PANTHER" id="PTHR43423:SF1">
    <property type="entry name" value="ABC TRANSPORTER I FAMILY MEMBER 17"/>
    <property type="match status" value="1"/>
</dbReference>
<gene>
    <name evidence="6" type="primary">pstB</name>
    <name evidence="6" type="ordered locus">MfeM64YM_0918</name>
</gene>
<organism evidence="6 7">
    <name type="scientific">Mycoplasmopsis fermentans (strain M64)</name>
    <name type="common">Mycoplasma fermentans</name>
    <dbReference type="NCBI Taxonomy" id="943945"/>
    <lineage>
        <taxon>Bacteria</taxon>
        <taxon>Bacillati</taxon>
        <taxon>Mycoplasmatota</taxon>
        <taxon>Mycoplasmoidales</taxon>
        <taxon>Metamycoplasmataceae</taxon>
        <taxon>Mycoplasmopsis</taxon>
    </lineage>
</organism>
<evidence type="ECO:0000313" key="6">
    <source>
        <dbReference type="EMBL" id="ADV34913.1"/>
    </source>
</evidence>
<dbReference type="InterPro" id="IPR027417">
    <property type="entry name" value="P-loop_NTPase"/>
</dbReference>
<evidence type="ECO:0000256" key="2">
    <source>
        <dbReference type="ARBA" id="ARBA00022741"/>
    </source>
</evidence>
<name>A0AB32XDB9_MYCFM</name>
<evidence type="ECO:0000256" key="3">
    <source>
        <dbReference type="ARBA" id="ARBA00022840"/>
    </source>
</evidence>
<keyword evidence="4" id="KW-0472">Membrane</keyword>
<dbReference type="GO" id="GO:0035435">
    <property type="term" value="P:phosphate ion transmembrane transport"/>
    <property type="evidence" value="ECO:0007669"/>
    <property type="project" value="InterPro"/>
</dbReference>
<keyword evidence="1" id="KW-0813">Transport</keyword>
<accession>A0AB32XDB9</accession>
<reference evidence="6 7" key="1">
    <citation type="journal article" date="2011" name="J. Bacteriol.">
        <title>Genome sequence of the repetitive-sequence-rich Mycoplasma fermentans strain M64.</title>
        <authorList>
            <person name="Shu H.W."/>
            <person name="Liu T.T."/>
            <person name="Chang H.Y."/>
            <person name="Liu Y.M."/>
            <person name="Wu K.M."/>
            <person name="Shu H.Y."/>
            <person name="Tsai S.F."/>
            <person name="Hsiao K.J."/>
            <person name="Hu W.S."/>
            <person name="Ng W.V."/>
        </authorList>
    </citation>
    <scope>NUCLEOTIDE SEQUENCE [LARGE SCALE GENOMIC DNA]</scope>
    <source>
        <strain evidence="6 7">M64</strain>
    </source>
</reference>
<keyword evidence="2" id="KW-0547">Nucleotide-binding</keyword>
<dbReference type="AlphaFoldDB" id="A0AB32XDB9"/>
<dbReference type="GO" id="GO:0016020">
    <property type="term" value="C:membrane"/>
    <property type="evidence" value="ECO:0007669"/>
    <property type="project" value="InterPro"/>
</dbReference>
<dbReference type="Gene3D" id="3.40.50.300">
    <property type="entry name" value="P-loop containing nucleotide triphosphate hydrolases"/>
    <property type="match status" value="1"/>
</dbReference>
<dbReference type="PROSITE" id="PS50893">
    <property type="entry name" value="ABC_TRANSPORTER_2"/>
    <property type="match status" value="1"/>
</dbReference>
<dbReference type="SMART" id="SM00382">
    <property type="entry name" value="AAA"/>
    <property type="match status" value="1"/>
</dbReference>
<protein>
    <submittedName>
        <fullName evidence="6">Phosphate import ATP-binding protein PstB</fullName>
    </submittedName>
</protein>
<dbReference type="InterPro" id="IPR017871">
    <property type="entry name" value="ABC_transporter-like_CS"/>
</dbReference>
<evidence type="ECO:0000259" key="5">
    <source>
        <dbReference type="PROSITE" id="PS50893"/>
    </source>
</evidence>